<dbReference type="AlphaFoldDB" id="A0A5N0TAX4"/>
<accession>A0A5N0TAX4</accession>
<sequence>MEKPEPKLVVNPTLGPEELLEELAARLQQLYGSLDTLAVRTENDGLELIYDSLWAMLEDVYQIQSLRDALEDRLGGAGTAMFPGDGRDMRH</sequence>
<dbReference type="RefSeq" id="WP_150863947.1">
    <property type="nucleotide sequence ID" value="NZ_VYXP01000005.1"/>
</dbReference>
<name>A0A5N0TAX4_9GAMM</name>
<organism evidence="1 2">
    <name type="scientific">Marinihelvus fidelis</name>
    <dbReference type="NCBI Taxonomy" id="2613842"/>
    <lineage>
        <taxon>Bacteria</taxon>
        <taxon>Pseudomonadati</taxon>
        <taxon>Pseudomonadota</taxon>
        <taxon>Gammaproteobacteria</taxon>
        <taxon>Chromatiales</taxon>
        <taxon>Wenzhouxiangellaceae</taxon>
        <taxon>Marinihelvus</taxon>
    </lineage>
</organism>
<evidence type="ECO:0000313" key="2">
    <source>
        <dbReference type="Proteomes" id="UP000325372"/>
    </source>
</evidence>
<evidence type="ECO:0000313" key="1">
    <source>
        <dbReference type="EMBL" id="KAA9131297.1"/>
    </source>
</evidence>
<evidence type="ECO:0008006" key="3">
    <source>
        <dbReference type="Google" id="ProtNLM"/>
    </source>
</evidence>
<keyword evidence="2" id="KW-1185">Reference proteome</keyword>
<comment type="caution">
    <text evidence="1">The sequence shown here is derived from an EMBL/GenBank/DDBJ whole genome shotgun (WGS) entry which is preliminary data.</text>
</comment>
<dbReference type="EMBL" id="VYXP01000005">
    <property type="protein sequence ID" value="KAA9131297.1"/>
    <property type="molecule type" value="Genomic_DNA"/>
</dbReference>
<proteinExistence type="predicted"/>
<reference evidence="1 2" key="1">
    <citation type="submission" date="2019-09" db="EMBL/GenBank/DDBJ databases">
        <title>Wenzhouxiangella sp. Genome sequencing and assembly.</title>
        <authorList>
            <person name="Zhang R."/>
        </authorList>
    </citation>
    <scope>NUCLEOTIDE SEQUENCE [LARGE SCALE GENOMIC DNA]</scope>
    <source>
        <strain evidence="1 2">W260</strain>
    </source>
</reference>
<gene>
    <name evidence="1" type="ORF">F3N42_08195</name>
</gene>
<dbReference type="Proteomes" id="UP000325372">
    <property type="component" value="Unassembled WGS sequence"/>
</dbReference>
<protein>
    <recommendedName>
        <fullName evidence="3">Nucleotide pyrophosphohydrolase</fullName>
    </recommendedName>
</protein>